<dbReference type="AlphaFoldDB" id="A0AAQ4FFK9"/>
<dbReference type="EMBL" id="JARKHS020003114">
    <property type="protein sequence ID" value="KAK8786029.1"/>
    <property type="molecule type" value="Genomic_DNA"/>
</dbReference>
<keyword evidence="2" id="KW-1185">Reference proteome</keyword>
<dbReference type="Proteomes" id="UP001321473">
    <property type="component" value="Unassembled WGS sequence"/>
</dbReference>
<name>A0AAQ4FFK9_AMBAM</name>
<evidence type="ECO:0000313" key="2">
    <source>
        <dbReference type="Proteomes" id="UP001321473"/>
    </source>
</evidence>
<organism evidence="1 2">
    <name type="scientific">Amblyomma americanum</name>
    <name type="common">Lone star tick</name>
    <dbReference type="NCBI Taxonomy" id="6943"/>
    <lineage>
        <taxon>Eukaryota</taxon>
        <taxon>Metazoa</taxon>
        <taxon>Ecdysozoa</taxon>
        <taxon>Arthropoda</taxon>
        <taxon>Chelicerata</taxon>
        <taxon>Arachnida</taxon>
        <taxon>Acari</taxon>
        <taxon>Parasitiformes</taxon>
        <taxon>Ixodida</taxon>
        <taxon>Ixodoidea</taxon>
        <taxon>Ixodidae</taxon>
        <taxon>Amblyomminae</taxon>
        <taxon>Amblyomma</taxon>
    </lineage>
</organism>
<gene>
    <name evidence="1" type="ORF">V5799_007606</name>
</gene>
<reference evidence="1 2" key="1">
    <citation type="journal article" date="2023" name="Arcadia Sci">
        <title>De novo assembly of a long-read Amblyomma americanum tick genome.</title>
        <authorList>
            <person name="Chou S."/>
            <person name="Poskanzer K.E."/>
            <person name="Rollins M."/>
            <person name="Thuy-Boun P.S."/>
        </authorList>
    </citation>
    <scope>NUCLEOTIDE SEQUENCE [LARGE SCALE GENOMIC DNA]</scope>
    <source>
        <strain evidence="1">F_SG_1</strain>
        <tissue evidence="1">Salivary glands</tissue>
    </source>
</reference>
<comment type="caution">
    <text evidence="1">The sequence shown here is derived from an EMBL/GenBank/DDBJ whole genome shotgun (WGS) entry which is preliminary data.</text>
</comment>
<protein>
    <submittedName>
        <fullName evidence="1">Uncharacterized protein</fullName>
    </submittedName>
</protein>
<accession>A0AAQ4FFK9</accession>
<sequence length="184" mass="20734">MPDADAEKFVNTSERIWTVLTSNLGYSTPICQLDHYRCDGRTSCQLTRRSSINNRMVVGHFKVTFYATFTHRLNHGPPDVLEFRNKVTNKLLLRETVKYLSSASTCAVVEVYASVQGAVGNEWLGKKLHHYGDSQIAMDRKAIFLRAQKPICQTTRGVVQSHEPTQEMMIDCARARVALGTLAQ</sequence>
<evidence type="ECO:0000313" key="1">
    <source>
        <dbReference type="EMBL" id="KAK8786029.1"/>
    </source>
</evidence>
<proteinExistence type="predicted"/>